<feature type="compositionally biased region" description="Basic and acidic residues" evidence="1">
    <location>
        <begin position="265"/>
        <end position="277"/>
    </location>
</feature>
<feature type="compositionally biased region" description="Pro residues" evidence="1">
    <location>
        <begin position="1"/>
        <end position="11"/>
    </location>
</feature>
<feature type="compositionally biased region" description="Basic and acidic residues" evidence="1">
    <location>
        <begin position="164"/>
        <end position="193"/>
    </location>
</feature>
<feature type="region of interest" description="Disordered" evidence="1">
    <location>
        <begin position="1"/>
        <end position="292"/>
    </location>
</feature>
<dbReference type="PANTHER" id="PTHR34660">
    <property type="entry name" value="MYB-LIKE PROTEIN X"/>
    <property type="match status" value="1"/>
</dbReference>
<dbReference type="PANTHER" id="PTHR34660:SF21">
    <property type="entry name" value="MYB-LIKE PROTEIN X ISOFORM X2"/>
    <property type="match status" value="1"/>
</dbReference>
<feature type="compositionally biased region" description="Basic residues" evidence="1">
    <location>
        <begin position="59"/>
        <end position="69"/>
    </location>
</feature>
<keyword evidence="3" id="KW-1185">Reference proteome</keyword>
<dbReference type="AlphaFoldDB" id="A0AAV8SAG1"/>
<gene>
    <name evidence="2" type="ORF">K2173_018624</name>
</gene>
<evidence type="ECO:0008006" key="4">
    <source>
        <dbReference type="Google" id="ProtNLM"/>
    </source>
</evidence>
<feature type="compositionally biased region" description="Basic and acidic residues" evidence="1">
    <location>
        <begin position="211"/>
        <end position="225"/>
    </location>
</feature>
<protein>
    <recommendedName>
        <fullName evidence="4">Myb-like protein X</fullName>
    </recommendedName>
</protein>
<evidence type="ECO:0000256" key="1">
    <source>
        <dbReference type="SAM" id="MobiDB-lite"/>
    </source>
</evidence>
<proteinExistence type="predicted"/>
<accession>A0AAV8SAG1</accession>
<evidence type="ECO:0000313" key="3">
    <source>
        <dbReference type="Proteomes" id="UP001159364"/>
    </source>
</evidence>
<feature type="compositionally biased region" description="Basic and acidic residues" evidence="1">
    <location>
        <begin position="12"/>
        <end position="30"/>
    </location>
</feature>
<evidence type="ECO:0000313" key="2">
    <source>
        <dbReference type="EMBL" id="KAJ8749155.1"/>
    </source>
</evidence>
<feature type="compositionally biased region" description="Basic and acidic residues" evidence="1">
    <location>
        <begin position="39"/>
        <end position="58"/>
    </location>
</feature>
<dbReference type="Proteomes" id="UP001159364">
    <property type="component" value="Linkage Group LG12"/>
</dbReference>
<organism evidence="2 3">
    <name type="scientific">Erythroxylum novogranatense</name>
    <dbReference type="NCBI Taxonomy" id="1862640"/>
    <lineage>
        <taxon>Eukaryota</taxon>
        <taxon>Viridiplantae</taxon>
        <taxon>Streptophyta</taxon>
        <taxon>Embryophyta</taxon>
        <taxon>Tracheophyta</taxon>
        <taxon>Spermatophyta</taxon>
        <taxon>Magnoliopsida</taxon>
        <taxon>eudicotyledons</taxon>
        <taxon>Gunneridae</taxon>
        <taxon>Pentapetalae</taxon>
        <taxon>rosids</taxon>
        <taxon>fabids</taxon>
        <taxon>Malpighiales</taxon>
        <taxon>Erythroxylaceae</taxon>
        <taxon>Erythroxylum</taxon>
    </lineage>
</organism>
<name>A0AAV8SAG1_9ROSI</name>
<reference evidence="2 3" key="1">
    <citation type="submission" date="2021-09" db="EMBL/GenBank/DDBJ databases">
        <title>Genomic insights and catalytic innovation underlie evolution of tropane alkaloids biosynthesis.</title>
        <authorList>
            <person name="Wang Y.-J."/>
            <person name="Tian T."/>
            <person name="Huang J.-P."/>
            <person name="Huang S.-X."/>
        </authorList>
    </citation>
    <scope>NUCLEOTIDE SEQUENCE [LARGE SCALE GENOMIC DNA]</scope>
    <source>
        <strain evidence="2">KIB-2018</strain>
        <tissue evidence="2">Leaf</tissue>
    </source>
</reference>
<comment type="caution">
    <text evidence="2">The sequence shown here is derived from an EMBL/GenBank/DDBJ whole genome shotgun (WGS) entry which is preliminary data.</text>
</comment>
<dbReference type="EMBL" id="JAIWQS010000012">
    <property type="protein sequence ID" value="KAJ8749155.1"/>
    <property type="molecule type" value="Genomic_DNA"/>
</dbReference>
<sequence length="489" mass="56223">MSRCFPFPPPGYEKKATIDDTDLLAKEKLKEKKHKKDRKEKEKKEAKEKKEKDRSKEKHKEKKDRKEKHKDKDKDRDKEKKQVSDEKRFEGQPEFHNGRKFSFNSLPDKEINDSECVQELAKRIREEDGASGSQMVQKIAAPEQQSPEVQRKAVDNPAYYQNEEQQKIKDKNEDCKKVNGKRNLDARGMEKRFGPSFPGGGPARIEGITKLVDKNDTEKAIEGKEKSKHKEHNDKGDKYKLRDHEKDQKSKNNEREKEKKKKEKKKEVNESTKDQPKLKIQSPQLKESSKDSLDFRIPQFSDAARLDSMNSHVEGNFGKRKEVEINGYVPGNGDRPNKLARQILFSNLVIENGRKLEPCQSAIQCASEKQVLADNHGVDVKEHKINGSIASLQPIVCKPRQCSATIPAKENGEAYKKPPHPDLNYLKQILSVPTMDEWPDSCDQEWLFSTNVKSTKIEDSSLTKTSQVWAEPQHIESADIVALPYVIPY</sequence>
<feature type="compositionally biased region" description="Basic and acidic residues" evidence="1">
    <location>
        <begin position="70"/>
        <end position="97"/>
    </location>
</feature>
<feature type="compositionally biased region" description="Basic and acidic residues" evidence="1">
    <location>
        <begin position="231"/>
        <end position="257"/>
    </location>
</feature>